<accession>A0A1G2M1Y1</accession>
<reference evidence="2 3" key="1">
    <citation type="journal article" date="2016" name="Nat. Commun.">
        <title>Thousands of microbial genomes shed light on interconnected biogeochemical processes in an aquifer system.</title>
        <authorList>
            <person name="Anantharaman K."/>
            <person name="Brown C.T."/>
            <person name="Hug L.A."/>
            <person name="Sharon I."/>
            <person name="Castelle C.J."/>
            <person name="Probst A.J."/>
            <person name="Thomas B.C."/>
            <person name="Singh A."/>
            <person name="Wilkins M.J."/>
            <person name="Karaoz U."/>
            <person name="Brodie E.L."/>
            <person name="Williams K.H."/>
            <person name="Hubbard S.S."/>
            <person name="Banfield J.F."/>
        </authorList>
    </citation>
    <scope>NUCLEOTIDE SEQUENCE [LARGE SCALE GENOMIC DNA]</scope>
</reference>
<feature type="compositionally biased region" description="Polar residues" evidence="1">
    <location>
        <begin position="445"/>
        <end position="467"/>
    </location>
</feature>
<feature type="region of interest" description="Disordered" evidence="1">
    <location>
        <begin position="441"/>
        <end position="467"/>
    </location>
</feature>
<dbReference type="STRING" id="1802301.A2664_04180"/>
<evidence type="ECO:0000313" key="3">
    <source>
        <dbReference type="Proteomes" id="UP000178873"/>
    </source>
</evidence>
<gene>
    <name evidence="2" type="ORF">A2664_04180</name>
</gene>
<name>A0A1G2M1Y1_9BACT</name>
<protein>
    <recommendedName>
        <fullName evidence="4">Band 7 domain-containing protein</fullName>
    </recommendedName>
</protein>
<comment type="caution">
    <text evidence="2">The sequence shown here is derived from an EMBL/GenBank/DDBJ whole genome shotgun (WGS) entry which is preliminary data.</text>
</comment>
<dbReference type="Proteomes" id="UP000178873">
    <property type="component" value="Unassembled WGS sequence"/>
</dbReference>
<sequence>MQQLLLLVLLNLFLLGLIVGLLIALRLALRWLLSEMANHNKFVTFRTEGELKAIMRGEKCVRWIMSVENHIIDPRDFDIAKASLDNLTPYALQLTKQGAARRKERDLTFSERKLVTNPDGSYPDRPRFTDEFKEELRIANSETWFEKQFGVVWVGFPPYHVFTYRFRWIKYGQEETASGQPSANIIMSPRDELVDSLYFHYTQYGIVIDDAKTGKGSLNELLQSKEAGAPGGNPTPQQTGREQVEVVFKLVMETETINPQKTLFRTAGLSSAGEWLSALCNTIRDVTREWTTTQSWDTIIDKQEAVRDFLQDLRAKVNEGIPVKKKDEKEPRVVSAERDYGQRVLKINLISCSLKDQSLQAQLDAIFAEKRKVLQAEQKKLAALQEAEGKQALAAADGLGRAKGYKAMAQSGGMQVAIAEAFGRGGIRVLQVGGGGGMGNLLNLPSSLTEETGSTPASENPDTTGSS</sequence>
<dbReference type="EMBL" id="MHRF01000013">
    <property type="protein sequence ID" value="OHA17774.1"/>
    <property type="molecule type" value="Genomic_DNA"/>
</dbReference>
<organism evidence="2 3">
    <name type="scientific">Candidatus Taylorbacteria bacterium RIFCSPHIGHO2_01_FULL_46_22b</name>
    <dbReference type="NCBI Taxonomy" id="1802301"/>
    <lineage>
        <taxon>Bacteria</taxon>
        <taxon>Candidatus Tayloriibacteriota</taxon>
    </lineage>
</organism>
<dbReference type="AlphaFoldDB" id="A0A1G2M1Y1"/>
<evidence type="ECO:0000313" key="2">
    <source>
        <dbReference type="EMBL" id="OHA17774.1"/>
    </source>
</evidence>
<proteinExistence type="predicted"/>
<evidence type="ECO:0008006" key="4">
    <source>
        <dbReference type="Google" id="ProtNLM"/>
    </source>
</evidence>
<evidence type="ECO:0000256" key="1">
    <source>
        <dbReference type="SAM" id="MobiDB-lite"/>
    </source>
</evidence>